<accession>A0A934RR49</accession>
<evidence type="ECO:0000313" key="6">
    <source>
        <dbReference type="EMBL" id="MBK1833529.1"/>
    </source>
</evidence>
<feature type="region of interest" description="Disordered" evidence="5">
    <location>
        <begin position="267"/>
        <end position="297"/>
    </location>
</feature>
<evidence type="ECO:0008006" key="8">
    <source>
        <dbReference type="Google" id="ProtNLM"/>
    </source>
</evidence>
<dbReference type="GO" id="GO:0005886">
    <property type="term" value="C:plasma membrane"/>
    <property type="evidence" value="ECO:0007669"/>
    <property type="project" value="UniProtKB-SubCell"/>
</dbReference>
<protein>
    <recommendedName>
        <fullName evidence="8">PpiC domain-containing protein</fullName>
    </recommendedName>
</protein>
<evidence type="ECO:0000256" key="5">
    <source>
        <dbReference type="SAM" id="MobiDB-lite"/>
    </source>
</evidence>
<dbReference type="PANTHER" id="PTHR47529">
    <property type="entry name" value="PEPTIDYL-PROLYL CIS-TRANS ISOMERASE D"/>
    <property type="match status" value="1"/>
</dbReference>
<evidence type="ECO:0000256" key="2">
    <source>
        <dbReference type="ARBA" id="ARBA00022475"/>
    </source>
</evidence>
<evidence type="ECO:0000256" key="4">
    <source>
        <dbReference type="ARBA" id="ARBA00023186"/>
    </source>
</evidence>
<gene>
    <name evidence="6" type="ORF">JIN78_05590</name>
</gene>
<dbReference type="PANTHER" id="PTHR47529:SF1">
    <property type="entry name" value="PERIPLASMIC CHAPERONE PPID"/>
    <property type="match status" value="1"/>
</dbReference>
<dbReference type="InterPro" id="IPR027304">
    <property type="entry name" value="Trigger_fact/SurA_dom_sf"/>
</dbReference>
<evidence type="ECO:0000313" key="7">
    <source>
        <dbReference type="Proteomes" id="UP000604083"/>
    </source>
</evidence>
<organism evidence="6 7">
    <name type="scientific">Roseibacillus ishigakijimensis</name>
    <dbReference type="NCBI Taxonomy" id="454146"/>
    <lineage>
        <taxon>Bacteria</taxon>
        <taxon>Pseudomonadati</taxon>
        <taxon>Verrucomicrobiota</taxon>
        <taxon>Verrucomicrobiia</taxon>
        <taxon>Verrucomicrobiales</taxon>
        <taxon>Verrucomicrobiaceae</taxon>
        <taxon>Roseibacillus</taxon>
    </lineage>
</organism>
<sequence length="571" mass="63323">MLENIRKYTGLFIVVLVLIFVGLVFLQDNMGGSGGPGSGPVVVKTNEKNFSYKDMQNAEQDIRLGQRLIQTSMQNGSFTTYSDISQFLGTLEAGGTSDESLKRYLVHRDHFEKAKAQFGLYPSKEAIDLYQRENIFTDRNGLFDDEGYKDFTEKGLKGLGLTVNDLNDFIGDVLAFQKFSDILSAGVLANETAAKENFIAGSQRFNLSVLSLDLETFKEGLEPSEEGVKTYWQEHRGRYLTEAKRRLTYFTAQPDFDKLLAEKKEAEANREKTPAELAAEAEQEEGEESEEAPAEEVVLTPQERKTAIDELGLEIEENIWVILQGQIESGAEKADLEALAQEYGYEVKTTELLPLSELPEEIRGPVRGSTATVEQELQESLADTGDAMDSLSDILGVGTDSWLLYRVDESVEPTEMTFEEAKESAQADYIAEKAEEALATAIEEAREAVAKALAEETPLNEAAEAQNLKLTNQLEMTAGAPLPGEPDAREVFRLASQTKTGELSDAQVIEPNKNRALFVYVKEREFVESPANEAGLSRAVDQQEQALRAALVQHWFTAQFDAAEVELISLK</sequence>
<reference evidence="6" key="1">
    <citation type="submission" date="2021-01" db="EMBL/GenBank/DDBJ databases">
        <title>Modified the classification status of verrucomicrobia.</title>
        <authorList>
            <person name="Feng X."/>
        </authorList>
    </citation>
    <scope>NUCLEOTIDE SEQUENCE</scope>
    <source>
        <strain evidence="6">KCTC 12986</strain>
    </source>
</reference>
<dbReference type="SUPFAM" id="SSF109998">
    <property type="entry name" value="Triger factor/SurA peptide-binding domain-like"/>
    <property type="match status" value="1"/>
</dbReference>
<dbReference type="EMBL" id="JAENIO010000010">
    <property type="protein sequence ID" value="MBK1833529.1"/>
    <property type="molecule type" value="Genomic_DNA"/>
</dbReference>
<keyword evidence="7" id="KW-1185">Reference proteome</keyword>
<keyword evidence="3" id="KW-0472">Membrane</keyword>
<feature type="compositionally biased region" description="Acidic residues" evidence="5">
    <location>
        <begin position="279"/>
        <end position="294"/>
    </location>
</feature>
<keyword evidence="2" id="KW-1003">Cell membrane</keyword>
<dbReference type="Proteomes" id="UP000604083">
    <property type="component" value="Unassembled WGS sequence"/>
</dbReference>
<comment type="caution">
    <text evidence="6">The sequence shown here is derived from an EMBL/GenBank/DDBJ whole genome shotgun (WGS) entry which is preliminary data.</text>
</comment>
<evidence type="ECO:0000256" key="1">
    <source>
        <dbReference type="ARBA" id="ARBA00004236"/>
    </source>
</evidence>
<name>A0A934RR49_9BACT</name>
<dbReference type="RefSeq" id="WP_200390965.1">
    <property type="nucleotide sequence ID" value="NZ_JAENIO010000010.1"/>
</dbReference>
<dbReference type="AlphaFoldDB" id="A0A934RR49"/>
<keyword evidence="4" id="KW-0143">Chaperone</keyword>
<evidence type="ECO:0000256" key="3">
    <source>
        <dbReference type="ARBA" id="ARBA00023136"/>
    </source>
</evidence>
<comment type="subcellular location">
    <subcellularLocation>
        <location evidence="1">Cell membrane</location>
    </subcellularLocation>
</comment>
<dbReference type="InterPro" id="IPR052029">
    <property type="entry name" value="PpiD_chaperone"/>
</dbReference>
<proteinExistence type="predicted"/>